<dbReference type="AlphaFoldDB" id="A0A0D3JR59"/>
<dbReference type="InterPro" id="IPR053135">
    <property type="entry name" value="AKR2_Oxidoreductase"/>
</dbReference>
<evidence type="ECO:0000313" key="2">
    <source>
        <dbReference type="EnsemblProtists" id="EOD25994"/>
    </source>
</evidence>
<dbReference type="InterPro" id="IPR036812">
    <property type="entry name" value="NAD(P)_OxRdtase_dom_sf"/>
</dbReference>
<sequence length="356" mass="38237">MWCAAAGLHVIAMPRERNTLPSLPKLGLGTAAIGRPGYINLGRDADLRDRDERTREFMRENAHHVLDEAVRLGLRYVDCARSYGDAESFVASWLAQSGAATSGVVVGSKWGYEYTANWRVEVGAGEAHEVKYHTAAQLAKQLAESRENLPSLALYQIHSATEASGVLENEEVLDALAALRDSGVVCGVSRGSDPAIARASHEALQTCRPSIRRAIEVARGGGPLFGSVQATFNLLDQSAAAELAAAHEAGMCVIVKEALANGRLTERAPDSDKLALLREEAAALGTGVDALALAWVISHPWVTVCLSGASTVEQLRSNADALRIAPLDPALHARLSAAVRQECDEYWEDRKALQWN</sequence>
<dbReference type="InterPro" id="IPR023210">
    <property type="entry name" value="NADP_OxRdtase_dom"/>
</dbReference>
<dbReference type="PANTHER" id="PTHR43312:SF1">
    <property type="entry name" value="NADP-DEPENDENT OXIDOREDUCTASE DOMAIN-CONTAINING PROTEIN"/>
    <property type="match status" value="1"/>
</dbReference>
<dbReference type="SUPFAM" id="SSF51430">
    <property type="entry name" value="NAD(P)-linked oxidoreductase"/>
    <property type="match status" value="1"/>
</dbReference>
<evidence type="ECO:0000313" key="3">
    <source>
        <dbReference type="Proteomes" id="UP000013827"/>
    </source>
</evidence>
<proteinExistence type="predicted"/>
<reference evidence="3" key="1">
    <citation type="journal article" date="2013" name="Nature">
        <title>Pan genome of the phytoplankton Emiliania underpins its global distribution.</title>
        <authorList>
            <person name="Read B.A."/>
            <person name="Kegel J."/>
            <person name="Klute M.J."/>
            <person name="Kuo A."/>
            <person name="Lefebvre S.C."/>
            <person name="Maumus F."/>
            <person name="Mayer C."/>
            <person name="Miller J."/>
            <person name="Monier A."/>
            <person name="Salamov A."/>
            <person name="Young J."/>
            <person name="Aguilar M."/>
            <person name="Claverie J.M."/>
            <person name="Frickenhaus S."/>
            <person name="Gonzalez K."/>
            <person name="Herman E.K."/>
            <person name="Lin Y.C."/>
            <person name="Napier J."/>
            <person name="Ogata H."/>
            <person name="Sarno A.F."/>
            <person name="Shmutz J."/>
            <person name="Schroeder D."/>
            <person name="de Vargas C."/>
            <person name="Verret F."/>
            <person name="von Dassow P."/>
            <person name="Valentin K."/>
            <person name="Van de Peer Y."/>
            <person name="Wheeler G."/>
            <person name="Dacks J.B."/>
            <person name="Delwiche C.F."/>
            <person name="Dyhrman S.T."/>
            <person name="Glockner G."/>
            <person name="John U."/>
            <person name="Richards T."/>
            <person name="Worden A.Z."/>
            <person name="Zhang X."/>
            <person name="Grigoriev I.V."/>
            <person name="Allen A.E."/>
            <person name="Bidle K."/>
            <person name="Borodovsky M."/>
            <person name="Bowler C."/>
            <person name="Brownlee C."/>
            <person name="Cock J.M."/>
            <person name="Elias M."/>
            <person name="Gladyshev V.N."/>
            <person name="Groth M."/>
            <person name="Guda C."/>
            <person name="Hadaegh A."/>
            <person name="Iglesias-Rodriguez M.D."/>
            <person name="Jenkins J."/>
            <person name="Jones B.M."/>
            <person name="Lawson T."/>
            <person name="Leese F."/>
            <person name="Lindquist E."/>
            <person name="Lobanov A."/>
            <person name="Lomsadze A."/>
            <person name="Malik S.B."/>
            <person name="Marsh M.E."/>
            <person name="Mackinder L."/>
            <person name="Mock T."/>
            <person name="Mueller-Roeber B."/>
            <person name="Pagarete A."/>
            <person name="Parker M."/>
            <person name="Probert I."/>
            <person name="Quesneville H."/>
            <person name="Raines C."/>
            <person name="Rensing S.A."/>
            <person name="Riano-Pachon D.M."/>
            <person name="Richier S."/>
            <person name="Rokitta S."/>
            <person name="Shiraiwa Y."/>
            <person name="Soanes D.M."/>
            <person name="van der Giezen M."/>
            <person name="Wahlund T.M."/>
            <person name="Williams B."/>
            <person name="Wilson W."/>
            <person name="Wolfe G."/>
            <person name="Wurch L.L."/>
        </authorList>
    </citation>
    <scope>NUCLEOTIDE SEQUENCE</scope>
</reference>
<dbReference type="HOGENOM" id="CLU_073071_0_0_1"/>
<dbReference type="GeneID" id="17271538"/>
<keyword evidence="3" id="KW-1185">Reference proteome</keyword>
<name>A0A0D3JR59_EMIH1</name>
<reference evidence="2" key="2">
    <citation type="submission" date="2024-10" db="UniProtKB">
        <authorList>
            <consortium name="EnsemblProtists"/>
        </authorList>
    </citation>
    <scope>IDENTIFICATION</scope>
</reference>
<dbReference type="PaxDb" id="2903-EOD25994"/>
<evidence type="ECO:0000259" key="1">
    <source>
        <dbReference type="Pfam" id="PF00248"/>
    </source>
</evidence>
<organism evidence="2 3">
    <name type="scientific">Emiliania huxleyi (strain CCMP1516)</name>
    <dbReference type="NCBI Taxonomy" id="280463"/>
    <lineage>
        <taxon>Eukaryota</taxon>
        <taxon>Haptista</taxon>
        <taxon>Haptophyta</taxon>
        <taxon>Prymnesiophyceae</taxon>
        <taxon>Isochrysidales</taxon>
        <taxon>Noelaerhabdaceae</taxon>
        <taxon>Emiliania</taxon>
    </lineage>
</organism>
<feature type="domain" description="NADP-dependent oxidoreductase" evidence="1">
    <location>
        <begin position="51"/>
        <end position="338"/>
    </location>
</feature>
<dbReference type="RefSeq" id="XP_005778423.1">
    <property type="nucleotide sequence ID" value="XM_005778366.1"/>
</dbReference>
<dbReference type="PANTHER" id="PTHR43312">
    <property type="entry name" value="D-THREO-ALDOSE 1-DEHYDROGENASE"/>
    <property type="match status" value="1"/>
</dbReference>
<dbReference type="EnsemblProtists" id="EOD25994">
    <property type="protein sequence ID" value="EOD25994"/>
    <property type="gene ID" value="EMIHUDRAFT_115308"/>
</dbReference>
<dbReference type="OMA" id="SKWGYTY"/>
<dbReference type="eggNOG" id="ENOG502RNJG">
    <property type="taxonomic scope" value="Eukaryota"/>
</dbReference>
<dbReference type="Pfam" id="PF00248">
    <property type="entry name" value="Aldo_ket_red"/>
    <property type="match status" value="1"/>
</dbReference>
<dbReference type="KEGG" id="ehx:EMIHUDRAFT_115308"/>
<dbReference type="STRING" id="2903.R1EYT4"/>
<accession>A0A0D3JR59</accession>
<dbReference type="Proteomes" id="UP000013827">
    <property type="component" value="Unassembled WGS sequence"/>
</dbReference>
<dbReference type="Gene3D" id="3.20.20.100">
    <property type="entry name" value="NADP-dependent oxidoreductase domain"/>
    <property type="match status" value="1"/>
</dbReference>
<protein>
    <recommendedName>
        <fullName evidence="1">NADP-dependent oxidoreductase domain-containing protein</fullName>
    </recommendedName>
</protein>